<evidence type="ECO:0000313" key="2">
    <source>
        <dbReference type="Proteomes" id="UP000198506"/>
    </source>
</evidence>
<accession>A0AA94KZ96</accession>
<organism evidence="1 2">
    <name type="scientific">Agrococcus baldri</name>
    <dbReference type="NCBI Taxonomy" id="153730"/>
    <lineage>
        <taxon>Bacteria</taxon>
        <taxon>Bacillati</taxon>
        <taxon>Actinomycetota</taxon>
        <taxon>Actinomycetes</taxon>
        <taxon>Micrococcales</taxon>
        <taxon>Microbacteriaceae</taxon>
        <taxon>Agrococcus</taxon>
    </lineage>
</organism>
<dbReference type="AlphaFoldDB" id="A0AA94KZ96"/>
<sequence length="283" mass="31335">MDSRAHNIPRVTFRSSPRPYPLQHTTLSLVPMAGTGDVRIVGGSYVPRQIAQARKESGSDSWLWVALMAEPENPFAPNTAVRADLIVNGLAYKCGYLSSEASDDVRSAVYEMRRRGSVPVFPGKIWRGQDPTALSVYAWIAPGWCIAADPTRGAARIFLPERDTAVTAQVTRQRRVGQSPDGTQARLFELSPTTGDQRTLGVFCDGEECGRLTELMSERFSPHVRAARLDGRAAMAYGSWRVDRGDNPKLSILMPSYSVLDKGWSPWLYHKPSAIWRESLVLA</sequence>
<comment type="caution">
    <text evidence="1">The sequence shown here is derived from an EMBL/GenBank/DDBJ whole genome shotgun (WGS) entry which is preliminary data.</text>
</comment>
<reference evidence="1 2" key="1">
    <citation type="submission" date="2016-10" db="EMBL/GenBank/DDBJ databases">
        <authorList>
            <person name="Varghese N."/>
            <person name="Submissions S."/>
        </authorList>
    </citation>
    <scope>NUCLEOTIDE SEQUENCE [LARGE SCALE GENOMIC DNA]</scope>
    <source>
        <strain evidence="1 2">IAM 15147</strain>
    </source>
</reference>
<name>A0AA94KZ96_9MICO</name>
<dbReference type="EMBL" id="FOZN01000002">
    <property type="protein sequence ID" value="SFS08584.1"/>
    <property type="molecule type" value="Genomic_DNA"/>
</dbReference>
<proteinExistence type="predicted"/>
<dbReference type="Proteomes" id="UP000198506">
    <property type="component" value="Unassembled WGS sequence"/>
</dbReference>
<evidence type="ECO:0000313" key="1">
    <source>
        <dbReference type="EMBL" id="SFS08584.1"/>
    </source>
</evidence>
<protein>
    <submittedName>
        <fullName evidence="1">Uncharacterized protein</fullName>
    </submittedName>
</protein>
<gene>
    <name evidence="1" type="ORF">SAMN04487783_1122</name>
</gene>
<keyword evidence="2" id="KW-1185">Reference proteome</keyword>